<proteinExistence type="predicted"/>
<organism evidence="2 3">
    <name type="scientific">Amycolatopsis saalfeldensis</name>
    <dbReference type="NCBI Taxonomy" id="394193"/>
    <lineage>
        <taxon>Bacteria</taxon>
        <taxon>Bacillati</taxon>
        <taxon>Actinomycetota</taxon>
        <taxon>Actinomycetes</taxon>
        <taxon>Pseudonocardiales</taxon>
        <taxon>Pseudonocardiaceae</taxon>
        <taxon>Amycolatopsis</taxon>
    </lineage>
</organism>
<accession>A0A1H8XQ76</accession>
<dbReference type="GO" id="GO:0030153">
    <property type="term" value="P:bacteriocin immunity"/>
    <property type="evidence" value="ECO:0007669"/>
    <property type="project" value="InterPro"/>
</dbReference>
<evidence type="ECO:0000313" key="3">
    <source>
        <dbReference type="Proteomes" id="UP000198582"/>
    </source>
</evidence>
<gene>
    <name evidence="2" type="ORF">SAMN04489732_108300</name>
</gene>
<evidence type="ECO:0000259" key="1">
    <source>
        <dbReference type="Pfam" id="PF09204"/>
    </source>
</evidence>
<dbReference type="Proteomes" id="UP000198582">
    <property type="component" value="Unassembled WGS sequence"/>
</dbReference>
<feature type="domain" description="Colicin D immunity protein" evidence="1">
    <location>
        <begin position="3"/>
        <end position="77"/>
    </location>
</feature>
<sequence>MGLIDRFVGREIDAEQFEAEYLRMVKDDEVIHGDPAFGVIDELFFHIDEYFVPPGTSADDRARQEEALRARACTARQKLRAL</sequence>
<dbReference type="GO" id="GO:0015643">
    <property type="term" value="F:toxic substance binding"/>
    <property type="evidence" value="ECO:0007669"/>
    <property type="project" value="InterPro"/>
</dbReference>
<dbReference type="AlphaFoldDB" id="A0A1H8XQ76"/>
<name>A0A1H8XQ76_9PSEU</name>
<dbReference type="STRING" id="394193.SAMN04489732_108300"/>
<keyword evidence="3" id="KW-1185">Reference proteome</keyword>
<reference evidence="2 3" key="1">
    <citation type="submission" date="2016-10" db="EMBL/GenBank/DDBJ databases">
        <authorList>
            <person name="de Groot N.N."/>
        </authorList>
    </citation>
    <scope>NUCLEOTIDE SEQUENCE [LARGE SCALE GENOMIC DNA]</scope>
    <source>
        <strain evidence="2 3">DSM 44993</strain>
    </source>
</reference>
<protein>
    <submittedName>
        <fullName evidence="2">Self-protective colicin-like immunity</fullName>
    </submittedName>
</protein>
<dbReference type="Pfam" id="PF09204">
    <property type="entry name" value="Colicin_immun"/>
    <property type="match status" value="1"/>
</dbReference>
<dbReference type="InterPro" id="IPR015287">
    <property type="entry name" value="Colicin_D_immunity_dom"/>
</dbReference>
<evidence type="ECO:0000313" key="2">
    <source>
        <dbReference type="EMBL" id="SEP42264.1"/>
    </source>
</evidence>
<dbReference type="EMBL" id="FOEF01000008">
    <property type="protein sequence ID" value="SEP42264.1"/>
    <property type="molecule type" value="Genomic_DNA"/>
</dbReference>
<dbReference type="RefSeq" id="WP_177231454.1">
    <property type="nucleotide sequence ID" value="NZ_FOEF01000008.1"/>
</dbReference>